<accession>A0ABM7MAD7</accession>
<organism evidence="1 2">
    <name type="scientific">Thiomicrorhabdus immobilis</name>
    <dbReference type="NCBI Taxonomy" id="2791037"/>
    <lineage>
        <taxon>Bacteria</taxon>
        <taxon>Pseudomonadati</taxon>
        <taxon>Pseudomonadota</taxon>
        <taxon>Gammaproteobacteria</taxon>
        <taxon>Thiotrichales</taxon>
        <taxon>Piscirickettsiaceae</taxon>
        <taxon>Thiomicrorhabdus</taxon>
    </lineage>
</organism>
<dbReference type="RefSeq" id="WP_237262006.1">
    <property type="nucleotide sequence ID" value="NZ_AP024202.1"/>
</dbReference>
<name>A0ABM7MAD7_9GAMM</name>
<dbReference type="InterPro" id="IPR007939">
    <property type="entry name" value="Cu-R_B_prcur"/>
</dbReference>
<evidence type="ECO:0000313" key="2">
    <source>
        <dbReference type="Proteomes" id="UP001054820"/>
    </source>
</evidence>
<dbReference type="EMBL" id="AP024202">
    <property type="protein sequence ID" value="BCN92302.1"/>
    <property type="molecule type" value="Genomic_DNA"/>
</dbReference>
<evidence type="ECO:0008006" key="3">
    <source>
        <dbReference type="Google" id="ProtNLM"/>
    </source>
</evidence>
<evidence type="ECO:0000313" key="1">
    <source>
        <dbReference type="EMBL" id="BCN92302.1"/>
    </source>
</evidence>
<protein>
    <recommendedName>
        <fullName evidence="3">Copper resistance protein B</fullName>
    </recommendedName>
</protein>
<sequence length="248" mass="27815">MNTNSNTNHFTKQPGLYTQLRGVILYSLMISATTFSNIANAGMMDEPVVTKVAMNKFEITNANHNPKVWALNAWVMKDIQRLVLKSKGESVDGETSSENMLLYGHGIAPYWDIQLGLGYDTHENDTHNWGVIGLSGMAPYFFETNAYALVDSDGTLGLRLATEYDTLFTQRLILSSELEANAYSDDIPELQLGSGLSSIALGLRLRYEIKREFAPYIGVEFHKTYGQTADYHKEDFESALVAGLRFWF</sequence>
<dbReference type="Pfam" id="PF05275">
    <property type="entry name" value="CopB"/>
    <property type="match status" value="1"/>
</dbReference>
<dbReference type="Proteomes" id="UP001054820">
    <property type="component" value="Chromosome"/>
</dbReference>
<gene>
    <name evidence="1" type="ORF">THMIRHAM_00870</name>
</gene>
<proteinExistence type="predicted"/>
<reference evidence="1" key="1">
    <citation type="journal article" date="2022" name="Arch. Microbiol.">
        <title>Thiomicrorhabdus immobilis sp. nov., a mesophilic sulfur-oxidizing bacterium isolated from sediment of a brackish lake in northern Japan.</title>
        <authorList>
            <person name="Kojima H."/>
            <person name="Mochizuki J."/>
            <person name="Kanda M."/>
            <person name="Watanabe T."/>
            <person name="Fukui M."/>
        </authorList>
    </citation>
    <scope>NUCLEOTIDE SEQUENCE</scope>
    <source>
        <strain evidence="1">Am19</strain>
    </source>
</reference>
<keyword evidence="2" id="KW-1185">Reference proteome</keyword>